<gene>
    <name evidence="2" type="ORF">Fmac_015650</name>
</gene>
<feature type="region of interest" description="Disordered" evidence="1">
    <location>
        <begin position="1"/>
        <end position="25"/>
    </location>
</feature>
<comment type="caution">
    <text evidence="2">The sequence shown here is derived from an EMBL/GenBank/DDBJ whole genome shotgun (WGS) entry which is preliminary data.</text>
</comment>
<feature type="compositionally biased region" description="Basic and acidic residues" evidence="1">
    <location>
        <begin position="1"/>
        <end position="12"/>
    </location>
</feature>
<evidence type="ECO:0000313" key="2">
    <source>
        <dbReference type="EMBL" id="KAL2334437.1"/>
    </source>
</evidence>
<organism evidence="2 3">
    <name type="scientific">Flemingia macrophylla</name>
    <dbReference type="NCBI Taxonomy" id="520843"/>
    <lineage>
        <taxon>Eukaryota</taxon>
        <taxon>Viridiplantae</taxon>
        <taxon>Streptophyta</taxon>
        <taxon>Embryophyta</taxon>
        <taxon>Tracheophyta</taxon>
        <taxon>Spermatophyta</taxon>
        <taxon>Magnoliopsida</taxon>
        <taxon>eudicotyledons</taxon>
        <taxon>Gunneridae</taxon>
        <taxon>Pentapetalae</taxon>
        <taxon>rosids</taxon>
        <taxon>fabids</taxon>
        <taxon>Fabales</taxon>
        <taxon>Fabaceae</taxon>
        <taxon>Papilionoideae</taxon>
        <taxon>50 kb inversion clade</taxon>
        <taxon>NPAAA clade</taxon>
        <taxon>indigoferoid/millettioid clade</taxon>
        <taxon>Phaseoleae</taxon>
        <taxon>Flemingia</taxon>
    </lineage>
</organism>
<dbReference type="Proteomes" id="UP001603857">
    <property type="component" value="Unassembled WGS sequence"/>
</dbReference>
<reference evidence="2 3" key="1">
    <citation type="submission" date="2024-08" db="EMBL/GenBank/DDBJ databases">
        <title>Insights into the chromosomal genome structure of Flemingia macrophylla.</title>
        <authorList>
            <person name="Ding Y."/>
            <person name="Zhao Y."/>
            <person name="Bi W."/>
            <person name="Wu M."/>
            <person name="Zhao G."/>
            <person name="Gong Y."/>
            <person name="Li W."/>
            <person name="Zhang P."/>
        </authorList>
    </citation>
    <scope>NUCLEOTIDE SEQUENCE [LARGE SCALE GENOMIC DNA]</scope>
    <source>
        <strain evidence="2">DYQJB</strain>
        <tissue evidence="2">Leaf</tissue>
    </source>
</reference>
<feature type="compositionally biased region" description="Acidic residues" evidence="1">
    <location>
        <begin position="13"/>
        <end position="25"/>
    </location>
</feature>
<accession>A0ABD1MF60</accession>
<dbReference type="EMBL" id="JBGMDY010000005">
    <property type="protein sequence ID" value="KAL2334437.1"/>
    <property type="molecule type" value="Genomic_DNA"/>
</dbReference>
<dbReference type="AlphaFoldDB" id="A0ABD1MF60"/>
<sequence>MPEVLKEGTSELKDEDEVEEHEENEDEAILLEGIPKPHSASKQTKAFSKDTGFGLLFINRQSLMWKQFLLDHLV</sequence>
<evidence type="ECO:0000313" key="3">
    <source>
        <dbReference type="Proteomes" id="UP001603857"/>
    </source>
</evidence>
<evidence type="ECO:0000256" key="1">
    <source>
        <dbReference type="SAM" id="MobiDB-lite"/>
    </source>
</evidence>
<proteinExistence type="predicted"/>
<keyword evidence="3" id="KW-1185">Reference proteome</keyword>
<name>A0ABD1MF60_9FABA</name>
<protein>
    <submittedName>
        <fullName evidence="2">Uncharacterized protein</fullName>
    </submittedName>
</protein>